<feature type="compositionally biased region" description="Basic and acidic residues" evidence="3">
    <location>
        <begin position="254"/>
        <end position="264"/>
    </location>
</feature>
<dbReference type="Proteomes" id="UP000061457">
    <property type="component" value="Chromosome I"/>
</dbReference>
<dbReference type="InterPro" id="IPR050595">
    <property type="entry name" value="Bact_response_regulator"/>
</dbReference>
<feature type="compositionally biased region" description="Polar residues" evidence="3">
    <location>
        <begin position="265"/>
        <end position="276"/>
    </location>
</feature>
<organism evidence="5 6">
    <name type="scientific">Pseudoalteromonas phenolica</name>
    <dbReference type="NCBI Taxonomy" id="161398"/>
    <lineage>
        <taxon>Bacteria</taxon>
        <taxon>Pseudomonadati</taxon>
        <taxon>Pseudomonadota</taxon>
        <taxon>Gammaproteobacteria</taxon>
        <taxon>Alteromonadales</taxon>
        <taxon>Pseudoalteromonadaceae</taxon>
        <taxon>Pseudoalteromonas</taxon>
    </lineage>
</organism>
<dbReference type="SUPFAM" id="SSF52172">
    <property type="entry name" value="CheY-like"/>
    <property type="match status" value="1"/>
</dbReference>
<name>A0A0S2K1N9_9GAMM</name>
<dbReference type="PATRIC" id="fig|161398.10.peg.1737"/>
<dbReference type="Pfam" id="PF00072">
    <property type="entry name" value="Response_reg"/>
    <property type="match status" value="1"/>
</dbReference>
<feature type="domain" description="Response regulatory" evidence="4">
    <location>
        <begin position="285"/>
        <end position="401"/>
    </location>
</feature>
<dbReference type="KEGG" id="pphe:PP2015_1712"/>
<proteinExistence type="predicted"/>
<evidence type="ECO:0000313" key="6">
    <source>
        <dbReference type="Proteomes" id="UP000061457"/>
    </source>
</evidence>
<dbReference type="PANTHER" id="PTHR44591:SF3">
    <property type="entry name" value="RESPONSE REGULATORY DOMAIN-CONTAINING PROTEIN"/>
    <property type="match status" value="1"/>
</dbReference>
<keyword evidence="1 2" id="KW-0597">Phosphoprotein</keyword>
<feature type="region of interest" description="Disordered" evidence="3">
    <location>
        <begin position="254"/>
        <end position="276"/>
    </location>
</feature>
<dbReference type="RefSeq" id="WP_058029886.1">
    <property type="nucleotide sequence ID" value="NZ_CP013187.1"/>
</dbReference>
<sequence length="403" mass="45798">MHNTVDHAQRRPKVIVVCDSPTELAGVTEILSSQVSEYRTLTTHKDIEEVILKTQPSIIILARETVAKSVESYRLLAQSELLNYPHENILLCENKESGVAFRCCIKGIFTDYFIYKPMYENYRFKMILHNALNRTSDVNEVHKLREEHFGRIDENLKALIDDAANYHNKASDTLNSARESLDNHKGINQVQDQLLTELKNTHLAPLIDSLESQLKDSIDELQSRLKDKRFSIAELAAMLSEKDGALSVHNVKNEQEQNPKDHNKVNSSEPQSQTLNAKVEKSDIKVMVVEDNEFYREMVSRVLIDEGYKVISVGTGLEAIKLLKKQKFSVVLLDLFMPELDGYNTTKNLRNIPHCKQLPIIAISGNKNKDIIRKWATLGLTGYITKPCTKSSLLKAVEKAINQ</sequence>
<evidence type="ECO:0000256" key="3">
    <source>
        <dbReference type="SAM" id="MobiDB-lite"/>
    </source>
</evidence>
<keyword evidence="5" id="KW-0808">Transferase</keyword>
<dbReference type="SMART" id="SM00448">
    <property type="entry name" value="REC"/>
    <property type="match status" value="1"/>
</dbReference>
<dbReference type="AlphaFoldDB" id="A0A0S2K1N9"/>
<evidence type="ECO:0000256" key="2">
    <source>
        <dbReference type="PROSITE-ProRule" id="PRU00169"/>
    </source>
</evidence>
<protein>
    <submittedName>
        <fullName evidence="5">Histidine kinase</fullName>
    </submittedName>
</protein>
<dbReference type="PROSITE" id="PS50110">
    <property type="entry name" value="RESPONSE_REGULATORY"/>
    <property type="match status" value="1"/>
</dbReference>
<dbReference type="Gene3D" id="3.40.50.2300">
    <property type="match status" value="1"/>
</dbReference>
<reference evidence="6" key="1">
    <citation type="submission" date="2015-11" db="EMBL/GenBank/DDBJ databases">
        <authorList>
            <person name="Kim K.M."/>
        </authorList>
    </citation>
    <scope>NUCLEOTIDE SEQUENCE [LARGE SCALE GENOMIC DNA]</scope>
    <source>
        <strain evidence="6">KCTC 12086</strain>
    </source>
</reference>
<evidence type="ECO:0000313" key="5">
    <source>
        <dbReference type="EMBL" id="ALO42214.1"/>
    </source>
</evidence>
<dbReference type="OrthoDB" id="5298194at2"/>
<gene>
    <name evidence="5" type="ORF">PP2015_1712</name>
</gene>
<dbReference type="InterPro" id="IPR001789">
    <property type="entry name" value="Sig_transdc_resp-reg_receiver"/>
</dbReference>
<keyword evidence="6" id="KW-1185">Reference proteome</keyword>
<dbReference type="STRING" id="161398.PP2015_1712"/>
<dbReference type="CDD" id="cd17546">
    <property type="entry name" value="REC_hyHK_CKI1_RcsC-like"/>
    <property type="match status" value="1"/>
</dbReference>
<accession>A0A0S2K1N9</accession>
<dbReference type="GO" id="GO:0016301">
    <property type="term" value="F:kinase activity"/>
    <property type="evidence" value="ECO:0007669"/>
    <property type="project" value="UniProtKB-KW"/>
</dbReference>
<keyword evidence="5" id="KW-0418">Kinase</keyword>
<dbReference type="PANTHER" id="PTHR44591">
    <property type="entry name" value="STRESS RESPONSE REGULATOR PROTEIN 1"/>
    <property type="match status" value="1"/>
</dbReference>
<evidence type="ECO:0000256" key="1">
    <source>
        <dbReference type="ARBA" id="ARBA00022553"/>
    </source>
</evidence>
<dbReference type="EMBL" id="CP013187">
    <property type="protein sequence ID" value="ALO42214.1"/>
    <property type="molecule type" value="Genomic_DNA"/>
</dbReference>
<evidence type="ECO:0000259" key="4">
    <source>
        <dbReference type="PROSITE" id="PS50110"/>
    </source>
</evidence>
<dbReference type="InterPro" id="IPR011006">
    <property type="entry name" value="CheY-like_superfamily"/>
</dbReference>
<dbReference type="GO" id="GO:0000160">
    <property type="term" value="P:phosphorelay signal transduction system"/>
    <property type="evidence" value="ECO:0007669"/>
    <property type="project" value="InterPro"/>
</dbReference>
<feature type="modified residue" description="4-aspartylphosphate" evidence="2">
    <location>
        <position position="334"/>
    </location>
</feature>